<keyword evidence="3" id="KW-1185">Reference proteome</keyword>
<reference evidence="2" key="1">
    <citation type="journal article" date="2020" name="bioRxiv">
        <title>Chromosome-level reference genome of the European wasp spider Argiope bruennichi: a resource for studies on range expansion and evolutionary adaptation.</title>
        <authorList>
            <person name="Sheffer M.M."/>
            <person name="Hoppe A."/>
            <person name="Krehenwinkel H."/>
            <person name="Uhl G."/>
            <person name="Kuss A.W."/>
            <person name="Jensen L."/>
            <person name="Jensen C."/>
            <person name="Gillespie R.G."/>
            <person name="Hoff K.J."/>
            <person name="Prost S."/>
        </authorList>
    </citation>
    <scope>NUCLEOTIDE SEQUENCE</scope>
</reference>
<comment type="caution">
    <text evidence="2">The sequence shown here is derived from an EMBL/GenBank/DDBJ whole genome shotgun (WGS) entry which is preliminary data.</text>
</comment>
<feature type="region of interest" description="Disordered" evidence="1">
    <location>
        <begin position="166"/>
        <end position="207"/>
    </location>
</feature>
<dbReference type="EMBL" id="JABXBU010000011">
    <property type="protein sequence ID" value="KAF8791616.1"/>
    <property type="molecule type" value="Genomic_DNA"/>
</dbReference>
<protein>
    <submittedName>
        <fullName evidence="2">Uncharacterized protein</fullName>
    </submittedName>
</protein>
<evidence type="ECO:0000313" key="2">
    <source>
        <dbReference type="EMBL" id="KAF8791616.1"/>
    </source>
</evidence>
<name>A0A8T0FKZ2_ARGBR</name>
<evidence type="ECO:0000256" key="1">
    <source>
        <dbReference type="SAM" id="MobiDB-lite"/>
    </source>
</evidence>
<gene>
    <name evidence="2" type="ORF">HNY73_006457</name>
</gene>
<dbReference type="Proteomes" id="UP000807504">
    <property type="component" value="Unassembled WGS sequence"/>
</dbReference>
<organism evidence="2 3">
    <name type="scientific">Argiope bruennichi</name>
    <name type="common">Wasp spider</name>
    <name type="synonym">Aranea bruennichi</name>
    <dbReference type="NCBI Taxonomy" id="94029"/>
    <lineage>
        <taxon>Eukaryota</taxon>
        <taxon>Metazoa</taxon>
        <taxon>Ecdysozoa</taxon>
        <taxon>Arthropoda</taxon>
        <taxon>Chelicerata</taxon>
        <taxon>Arachnida</taxon>
        <taxon>Araneae</taxon>
        <taxon>Araneomorphae</taxon>
        <taxon>Entelegynae</taxon>
        <taxon>Araneoidea</taxon>
        <taxon>Araneidae</taxon>
        <taxon>Argiope</taxon>
    </lineage>
</organism>
<sequence length="284" mass="32911">MTSELRYGFMYLKRTGSAYMIHCFTDSLYENMISCIQEANCYQMDTVDSDCRLKIAYFKVLNNNDIVRELHNGSAMNYRQTFDCKVNFGESITSSERTRRSWEIPQIINNYSIATYIKRGINISYISLCTYTADLVGDFIFIFVFLRVRVSKYYSAIMDSHKASVSLTDSDSDGEQLFPLPSKEKHTSAKRKSNDEKKEESTKRAKNFEYNFSDPTEEKKLIPPISAYLGKGINISIKEYRKSYYLAFQKNVGDETKNRFNMNLDQLGALKKAINVFAEHIKKN</sequence>
<accession>A0A8T0FKZ2</accession>
<evidence type="ECO:0000313" key="3">
    <source>
        <dbReference type="Proteomes" id="UP000807504"/>
    </source>
</evidence>
<dbReference type="AlphaFoldDB" id="A0A8T0FKZ2"/>
<proteinExistence type="predicted"/>
<reference evidence="2" key="2">
    <citation type="submission" date="2020-06" db="EMBL/GenBank/DDBJ databases">
        <authorList>
            <person name="Sheffer M."/>
        </authorList>
    </citation>
    <scope>NUCLEOTIDE SEQUENCE</scope>
</reference>
<feature type="compositionally biased region" description="Basic and acidic residues" evidence="1">
    <location>
        <begin position="182"/>
        <end position="207"/>
    </location>
</feature>